<dbReference type="RefSeq" id="WP_253963967.1">
    <property type="nucleotide sequence ID" value="NZ_JALHBS010000043.1"/>
</dbReference>
<name>A0A9X2KFA2_9HYPH</name>
<accession>A0A9X2KFA2</accession>
<evidence type="ECO:0000256" key="3">
    <source>
        <dbReference type="ARBA" id="ARBA00023239"/>
    </source>
</evidence>
<dbReference type="AlphaFoldDB" id="A0A9X2KFA2"/>
<dbReference type="EMBL" id="JALHBS010000043">
    <property type="protein sequence ID" value="MCP3055105.1"/>
    <property type="molecule type" value="Genomic_DNA"/>
</dbReference>
<evidence type="ECO:0000259" key="7">
    <source>
        <dbReference type="Pfam" id="PF21006"/>
    </source>
</evidence>
<evidence type="ECO:0000313" key="9">
    <source>
        <dbReference type="Proteomes" id="UP001155220"/>
    </source>
</evidence>
<dbReference type="SUPFAM" id="SSF50090">
    <property type="entry name" value="Electron transport accessory proteins"/>
    <property type="match status" value="1"/>
</dbReference>
<dbReference type="GO" id="GO:0046914">
    <property type="term" value="F:transition metal ion binding"/>
    <property type="evidence" value="ECO:0007669"/>
    <property type="project" value="InterPro"/>
</dbReference>
<evidence type="ECO:0000256" key="4">
    <source>
        <dbReference type="ARBA" id="ARBA00044877"/>
    </source>
</evidence>
<dbReference type="Gene3D" id="1.10.472.20">
    <property type="entry name" value="Nitrile hydratase, beta subunit"/>
    <property type="match status" value="1"/>
</dbReference>
<organism evidence="8 9">
    <name type="scientific">Aurantimonas marianensis</name>
    <dbReference type="NCBI Taxonomy" id="2920428"/>
    <lineage>
        <taxon>Bacteria</taxon>
        <taxon>Pseudomonadati</taxon>
        <taxon>Pseudomonadota</taxon>
        <taxon>Alphaproteobacteria</taxon>
        <taxon>Hyphomicrobiales</taxon>
        <taxon>Aurantimonadaceae</taxon>
        <taxon>Aurantimonas</taxon>
    </lineage>
</organism>
<gene>
    <name evidence="8" type="primary">nthB</name>
    <name evidence="8" type="ORF">MJ956_08060</name>
</gene>
<evidence type="ECO:0000259" key="6">
    <source>
        <dbReference type="Pfam" id="PF02211"/>
    </source>
</evidence>
<dbReference type="EC" id="4.2.1.84" evidence="5"/>
<reference evidence="8" key="1">
    <citation type="submission" date="2022-03" db="EMBL/GenBank/DDBJ databases">
        <title>Aurantimonas Liuensis sp. Nov., isolated from the hadal seawater of the Mariana Trench.</title>
        <authorList>
            <person name="Liu R."/>
        </authorList>
    </citation>
    <scope>NUCLEOTIDE SEQUENCE</scope>
    <source>
        <strain evidence="8">LRZ36</strain>
    </source>
</reference>
<dbReference type="InterPro" id="IPR008990">
    <property type="entry name" value="Elect_transpt_acc-like_dom_sf"/>
</dbReference>
<dbReference type="Pfam" id="PF21006">
    <property type="entry name" value="NHase_beta_N"/>
    <property type="match status" value="1"/>
</dbReference>
<proteinExistence type="inferred from homology"/>
<comment type="function">
    <text evidence="1 5">NHase catalyzes the hydration of various nitrile compounds to the corresponding amides.</text>
</comment>
<dbReference type="InterPro" id="IPR042262">
    <property type="entry name" value="CN_hydtase_beta_C"/>
</dbReference>
<dbReference type="InterPro" id="IPR049054">
    <property type="entry name" value="CN_hydtase_beta-like_N"/>
</dbReference>
<feature type="domain" description="Nitrile hydratase beta subunit" evidence="6">
    <location>
        <begin position="122"/>
        <end position="218"/>
    </location>
</feature>
<keyword evidence="9" id="KW-1185">Reference proteome</keyword>
<comment type="similarity">
    <text evidence="2 5">Belongs to the nitrile hydratase subunit beta family.</text>
</comment>
<dbReference type="InterPro" id="IPR003168">
    <property type="entry name" value="Nitrile_hydratase_bsu"/>
</dbReference>
<dbReference type="Proteomes" id="UP001155220">
    <property type="component" value="Unassembled WGS sequence"/>
</dbReference>
<evidence type="ECO:0000256" key="1">
    <source>
        <dbReference type="ARBA" id="ARBA00004042"/>
    </source>
</evidence>
<protein>
    <recommendedName>
        <fullName evidence="5">Nitrile hydratase subunit beta</fullName>
        <shortName evidence="5">NHase</shortName>
        <ecNumber evidence="5">4.2.1.84</ecNumber>
    </recommendedName>
</protein>
<dbReference type="GO" id="GO:0018822">
    <property type="term" value="F:nitrile hydratase activity"/>
    <property type="evidence" value="ECO:0007669"/>
    <property type="project" value="UniProtKB-EC"/>
</dbReference>
<dbReference type="Pfam" id="PF02211">
    <property type="entry name" value="NHase_beta_C"/>
    <property type="match status" value="1"/>
</dbReference>
<dbReference type="Gene3D" id="2.30.30.50">
    <property type="match status" value="1"/>
</dbReference>
<evidence type="ECO:0000313" key="8">
    <source>
        <dbReference type="EMBL" id="MCP3055105.1"/>
    </source>
</evidence>
<dbReference type="InterPro" id="IPR024690">
    <property type="entry name" value="CN_hydtase_beta_dom_C"/>
</dbReference>
<feature type="domain" description="Nitrile hydratase beta subunit-like N-terminal" evidence="7">
    <location>
        <begin position="1"/>
        <end position="104"/>
    </location>
</feature>
<dbReference type="PIRSF" id="PIRSF001427">
    <property type="entry name" value="NHase_beta"/>
    <property type="match status" value="1"/>
</dbReference>
<comment type="catalytic activity">
    <reaction evidence="4 5">
        <text>an aliphatic primary amide = an aliphatic nitrile + H2O</text>
        <dbReference type="Rhea" id="RHEA:12673"/>
        <dbReference type="ChEBI" id="CHEBI:15377"/>
        <dbReference type="ChEBI" id="CHEBI:65285"/>
        <dbReference type="ChEBI" id="CHEBI:80291"/>
        <dbReference type="EC" id="4.2.1.84"/>
    </reaction>
</comment>
<evidence type="ECO:0000256" key="5">
    <source>
        <dbReference type="PIRNR" id="PIRNR001427"/>
    </source>
</evidence>
<evidence type="ECO:0000256" key="2">
    <source>
        <dbReference type="ARBA" id="ARBA00009098"/>
    </source>
</evidence>
<comment type="caution">
    <text evidence="8">The sequence shown here is derived from an EMBL/GenBank/DDBJ whole genome shotgun (WGS) entry which is preliminary data.</text>
</comment>
<keyword evidence="3 5" id="KW-0456">Lyase</keyword>
<dbReference type="NCBIfam" id="TIGR03888">
    <property type="entry name" value="nitrile_beta"/>
    <property type="match status" value="1"/>
</dbReference>
<sequence length="224" mass="24513">MNGPQDLGGQMGFGPIAPEKDEPLFHADWERRALGLTVAAGTLGAWTIDESRHARESLHPADYYGSSYYEIWTKALEKLLLRHGFVTEEELARGEPLAAAPKPKRVVSGAEMPAVLAKGAPVDRPAVAPARFRVGDLVRTVQMHPTGHTRLPRYARGRQARIEIVHGVHVFPDTNAHGEGEAPQWLYTIAFDGPALWGRDGDPGLTVSIDAFESYLEPVPHDGE</sequence>